<gene>
    <name evidence="1" type="ORF">CINC_LOCUS9554</name>
</gene>
<accession>A0A9N8KS58</accession>
<organism evidence="1 2">
    <name type="scientific">Chrysodeixis includens</name>
    <name type="common">Soybean looper</name>
    <name type="synonym">Pseudoplusia includens</name>
    <dbReference type="NCBI Taxonomy" id="689277"/>
    <lineage>
        <taxon>Eukaryota</taxon>
        <taxon>Metazoa</taxon>
        <taxon>Ecdysozoa</taxon>
        <taxon>Arthropoda</taxon>
        <taxon>Hexapoda</taxon>
        <taxon>Insecta</taxon>
        <taxon>Pterygota</taxon>
        <taxon>Neoptera</taxon>
        <taxon>Endopterygota</taxon>
        <taxon>Lepidoptera</taxon>
        <taxon>Glossata</taxon>
        <taxon>Ditrysia</taxon>
        <taxon>Noctuoidea</taxon>
        <taxon>Noctuidae</taxon>
        <taxon>Plusiinae</taxon>
        <taxon>Chrysodeixis</taxon>
    </lineage>
</organism>
<evidence type="ECO:0000313" key="2">
    <source>
        <dbReference type="Proteomes" id="UP001154114"/>
    </source>
</evidence>
<evidence type="ECO:0000313" key="1">
    <source>
        <dbReference type="EMBL" id="CAD0195600.1"/>
    </source>
</evidence>
<name>A0A9N8KS58_CHRIL</name>
<dbReference type="Proteomes" id="UP001154114">
    <property type="component" value="Chromosome 3"/>
</dbReference>
<dbReference type="EMBL" id="LR824006">
    <property type="protein sequence ID" value="CAD0195600.1"/>
    <property type="molecule type" value="Genomic_DNA"/>
</dbReference>
<protein>
    <submittedName>
        <fullName evidence="1">Uncharacterized protein</fullName>
    </submittedName>
</protein>
<dbReference type="AlphaFoldDB" id="A0A9N8KS58"/>
<sequence>MARTTRIVLDMALVSLEKVRPAVAKAWCSTKYFVKDTRAEPILCNRFVSRVELALDNLTGSLWLKLRSLRDKQLPAEAEYLEKELKKVKKKLGEEKHVKSPDKL</sequence>
<dbReference type="OrthoDB" id="7453548at2759"/>
<reference evidence="1" key="1">
    <citation type="submission" date="2021-12" db="EMBL/GenBank/DDBJ databases">
        <authorList>
            <person name="King R."/>
        </authorList>
    </citation>
    <scope>NUCLEOTIDE SEQUENCE</scope>
</reference>
<proteinExistence type="predicted"/>
<keyword evidence="2" id="KW-1185">Reference proteome</keyword>